<dbReference type="InterPro" id="IPR001680">
    <property type="entry name" value="WD40_rpt"/>
</dbReference>
<dbReference type="AlphaFoldDB" id="A0A9C7Q2H1"/>
<evidence type="ECO:0000313" key="8">
    <source>
        <dbReference type="EMBL" id="GJQ14685.1"/>
    </source>
</evidence>
<feature type="domain" description="CDC20/Fizzy WD40" evidence="7">
    <location>
        <begin position="239"/>
        <end position="529"/>
    </location>
</feature>
<evidence type="ECO:0000256" key="1">
    <source>
        <dbReference type="ARBA" id="ARBA00006445"/>
    </source>
</evidence>
<feature type="repeat" description="WD" evidence="5">
    <location>
        <begin position="367"/>
        <end position="399"/>
    </location>
</feature>
<keyword evidence="4" id="KW-0131">Cell cycle</keyword>
<dbReference type="Pfam" id="PF24807">
    <property type="entry name" value="WD40_CDC20-Fz"/>
    <property type="match status" value="1"/>
</dbReference>
<evidence type="ECO:0000256" key="5">
    <source>
        <dbReference type="PROSITE-ProRule" id="PRU00221"/>
    </source>
</evidence>
<sequence length="556" mass="61903">MLCCRNENLRMEIEQQNIDIASLSTSPPSVTRKRPNRYSDRFIPSRESGDLVSAFSLLETPRQSKPLPWLENCSDNIVSSCVLRLSNGASPASTLSNANHSRSERDNECSEEESVMNQEDRMEASYKHILKQELFGEWSGCVENSDSFASGNLSGVDWSSQDYSNGLNSTFGEVRYWKDWKPSNNSSKKLFRFKARSKSKSGVFPTSLSLEGLLSSGVNISTPTTTTTRKVIKSPYKVLDAPNLADDFYLNLVDWSCNNILAVGLDRAVYLWNALNSKVTKLCEVSSGDAICSVSWSPRGKELAVGTRCGEVHLYDISCLKNIRTWMGHTLRVGCLSWNDRLLASGSRDHSIRVRDWKSPSNQVMELSGHSQEVCGLKWSYDDKYLASGGNDNKLLIWNPSWSLSPVSRLDQHTAAVKAIAWSPHQSGLLCSGGGTADRCIRFWNVVSGTLLKTVDTGSQVCNIAWSKNVNEFVSTHGYSQNQIIVWKYPSLSKVTTLTGHTYRVLYLAVSPDNESIVTGAGDETLRFWNVFPGTKTKADTMESKSMLSSYRTCLR</sequence>
<proteinExistence type="inferred from homology"/>
<evidence type="ECO:0000256" key="6">
    <source>
        <dbReference type="SAM" id="MobiDB-lite"/>
    </source>
</evidence>
<dbReference type="GO" id="GO:0005680">
    <property type="term" value="C:anaphase-promoting complex"/>
    <property type="evidence" value="ECO:0007669"/>
    <property type="project" value="TreeGrafter"/>
</dbReference>
<organism evidence="8 9">
    <name type="scientific">Galdieria partita</name>
    <dbReference type="NCBI Taxonomy" id="83374"/>
    <lineage>
        <taxon>Eukaryota</taxon>
        <taxon>Rhodophyta</taxon>
        <taxon>Bangiophyceae</taxon>
        <taxon>Galdieriales</taxon>
        <taxon>Galdieriaceae</taxon>
        <taxon>Galdieria</taxon>
    </lineage>
</organism>
<dbReference type="InterPro" id="IPR036322">
    <property type="entry name" value="WD40_repeat_dom_sf"/>
</dbReference>
<accession>A0A9C7Q2H1</accession>
<dbReference type="InterPro" id="IPR033010">
    <property type="entry name" value="Cdc20/Fizzy"/>
</dbReference>
<dbReference type="PANTHER" id="PTHR19918">
    <property type="entry name" value="CELL DIVISION CYCLE 20 CDC20 FIZZY -RELATED"/>
    <property type="match status" value="1"/>
</dbReference>
<reference evidence="8" key="1">
    <citation type="journal article" date="2022" name="Proc. Natl. Acad. Sci. U.S.A.">
        <title>Life cycle and functional genomics of the unicellular red alga Galdieria for elucidating algal and plant evolution and industrial use.</title>
        <authorList>
            <person name="Hirooka S."/>
            <person name="Itabashi T."/>
            <person name="Ichinose T.M."/>
            <person name="Onuma R."/>
            <person name="Fujiwara T."/>
            <person name="Yamashita S."/>
            <person name="Jong L.W."/>
            <person name="Tomita R."/>
            <person name="Iwane A.H."/>
            <person name="Miyagishima S.Y."/>
        </authorList>
    </citation>
    <scope>NUCLEOTIDE SEQUENCE</scope>
    <source>
        <strain evidence="8">NBRC 102759</strain>
    </source>
</reference>
<dbReference type="OrthoDB" id="10263272at2759"/>
<keyword evidence="3" id="KW-0677">Repeat</keyword>
<feature type="compositionally biased region" description="Polar residues" evidence="6">
    <location>
        <begin position="90"/>
        <end position="100"/>
    </location>
</feature>
<dbReference type="SMART" id="SM00320">
    <property type="entry name" value="WD40"/>
    <property type="match status" value="7"/>
</dbReference>
<dbReference type="PANTHER" id="PTHR19918:SF1">
    <property type="entry name" value="FIZZY-RELATED PROTEIN HOMOLOG"/>
    <property type="match status" value="1"/>
</dbReference>
<evidence type="ECO:0000256" key="2">
    <source>
        <dbReference type="ARBA" id="ARBA00022574"/>
    </source>
</evidence>
<dbReference type="Proteomes" id="UP001061958">
    <property type="component" value="Unassembled WGS sequence"/>
</dbReference>
<reference evidence="8" key="2">
    <citation type="submission" date="2022-01" db="EMBL/GenBank/DDBJ databases">
        <authorList>
            <person name="Hirooka S."/>
            <person name="Miyagishima S.Y."/>
        </authorList>
    </citation>
    <scope>NUCLEOTIDE SEQUENCE</scope>
    <source>
        <strain evidence="8">NBRC 102759</strain>
    </source>
</reference>
<keyword evidence="2 5" id="KW-0853">WD repeat</keyword>
<feature type="region of interest" description="Disordered" evidence="6">
    <location>
        <begin position="90"/>
        <end position="120"/>
    </location>
</feature>
<dbReference type="CDD" id="cd00200">
    <property type="entry name" value="WD40"/>
    <property type="match status" value="1"/>
</dbReference>
<dbReference type="PROSITE" id="PS50294">
    <property type="entry name" value="WD_REPEATS_REGION"/>
    <property type="match status" value="2"/>
</dbReference>
<dbReference type="PROSITE" id="PS00678">
    <property type="entry name" value="WD_REPEATS_1"/>
    <property type="match status" value="1"/>
</dbReference>
<evidence type="ECO:0000259" key="7">
    <source>
        <dbReference type="Pfam" id="PF24807"/>
    </source>
</evidence>
<keyword evidence="9" id="KW-1185">Reference proteome</keyword>
<dbReference type="GO" id="GO:0031145">
    <property type="term" value="P:anaphase-promoting complex-dependent catabolic process"/>
    <property type="evidence" value="ECO:0007669"/>
    <property type="project" value="TreeGrafter"/>
</dbReference>
<dbReference type="SUPFAM" id="SSF50978">
    <property type="entry name" value="WD40 repeat-like"/>
    <property type="match status" value="1"/>
</dbReference>
<dbReference type="PROSITE" id="PS50082">
    <property type="entry name" value="WD_REPEATS_2"/>
    <property type="match status" value="2"/>
</dbReference>
<comment type="similarity">
    <text evidence="1">Belongs to the WD repeat CDC20/Fizzy family.</text>
</comment>
<dbReference type="InterPro" id="IPR015943">
    <property type="entry name" value="WD40/YVTN_repeat-like_dom_sf"/>
</dbReference>
<evidence type="ECO:0000313" key="9">
    <source>
        <dbReference type="Proteomes" id="UP001061958"/>
    </source>
</evidence>
<evidence type="ECO:0000256" key="3">
    <source>
        <dbReference type="ARBA" id="ARBA00022737"/>
    </source>
</evidence>
<dbReference type="Gene3D" id="2.130.10.10">
    <property type="entry name" value="YVTN repeat-like/Quinoprotein amine dehydrogenase"/>
    <property type="match status" value="1"/>
</dbReference>
<gene>
    <name evidence="8" type="ORF">GpartN1_g6476.t1</name>
</gene>
<dbReference type="InterPro" id="IPR056150">
    <property type="entry name" value="WD40_CDC20-Fz"/>
</dbReference>
<dbReference type="GO" id="GO:1905786">
    <property type="term" value="P:positive regulation of anaphase-promoting complex-dependent catabolic process"/>
    <property type="evidence" value="ECO:0007669"/>
    <property type="project" value="TreeGrafter"/>
</dbReference>
<feature type="repeat" description="WD" evidence="5">
    <location>
        <begin position="498"/>
        <end position="539"/>
    </location>
</feature>
<dbReference type="InterPro" id="IPR019775">
    <property type="entry name" value="WD40_repeat_CS"/>
</dbReference>
<comment type="caution">
    <text evidence="8">The sequence shown here is derived from an EMBL/GenBank/DDBJ whole genome shotgun (WGS) entry which is preliminary data.</text>
</comment>
<name>A0A9C7Q2H1_9RHOD</name>
<dbReference type="EMBL" id="BQMJ01000058">
    <property type="protein sequence ID" value="GJQ14685.1"/>
    <property type="molecule type" value="Genomic_DNA"/>
</dbReference>
<evidence type="ECO:0000256" key="4">
    <source>
        <dbReference type="ARBA" id="ARBA00023306"/>
    </source>
</evidence>
<protein>
    <recommendedName>
        <fullName evidence="7">CDC20/Fizzy WD40 domain-containing protein</fullName>
    </recommendedName>
</protein>
<dbReference type="GO" id="GO:1990757">
    <property type="term" value="F:ubiquitin ligase activator activity"/>
    <property type="evidence" value="ECO:0007669"/>
    <property type="project" value="TreeGrafter"/>
</dbReference>
<dbReference type="GO" id="GO:0010997">
    <property type="term" value="F:anaphase-promoting complex binding"/>
    <property type="evidence" value="ECO:0007669"/>
    <property type="project" value="InterPro"/>
</dbReference>